<feature type="domain" description="Strictosidine synthase conserved region" evidence="4">
    <location>
        <begin position="203"/>
        <end position="251"/>
    </location>
</feature>
<dbReference type="eggNOG" id="KOG1520">
    <property type="taxonomic scope" value="Eukaryota"/>
</dbReference>
<dbReference type="GO" id="GO:0016787">
    <property type="term" value="F:hydrolase activity"/>
    <property type="evidence" value="ECO:0007669"/>
    <property type="project" value="TreeGrafter"/>
</dbReference>
<dbReference type="OMA" id="TFITQMG"/>
<comment type="similarity">
    <text evidence="1">Belongs to the strictosidine synthase family.</text>
</comment>
<keyword evidence="2" id="KW-0597">Phosphoprotein</keyword>
<evidence type="ECO:0000256" key="1">
    <source>
        <dbReference type="ARBA" id="ARBA00009191"/>
    </source>
</evidence>
<evidence type="ECO:0000313" key="6">
    <source>
        <dbReference type="Proteomes" id="UP000008744"/>
    </source>
</evidence>
<dbReference type="Proteomes" id="UP000008744">
    <property type="component" value="Unassembled WGS sequence"/>
</dbReference>
<dbReference type="PANTHER" id="PTHR10426">
    <property type="entry name" value="STRICTOSIDINE SYNTHASE-RELATED"/>
    <property type="match status" value="1"/>
</dbReference>
<keyword evidence="6" id="KW-1185">Reference proteome</keyword>
<evidence type="ECO:0000256" key="2">
    <source>
        <dbReference type="ARBA" id="ARBA00022553"/>
    </source>
</evidence>
<proteinExistence type="inferred from homology"/>
<sequence>MVITLRRAFKNITIIALVILYLPGLSPRTTFPFTKFSITKPKELEGALEPNHRLDGAERLLEGRVFCPECLIAHNNEIYTGLRGGNLARIKLDGSKDGQIAYFAKTGRLCDDIFQFSLCGLPLGLAFDSQGNNLIVADGFLRHMGSGSGHEHKSLLVSTQQELPGQTVNRPGKLVNGVARDIYWTDSTSDDLLYAVVANPSGRYNRANNVIDVLLDGLYLANGVALSPDEDFIVVAETAAMCLTKFYLKGPKAGQSEIFVDGLPGLPDNLTPDAEGIWVPLVISVDNRKSNLFAILAPNPLLRNCIARLLAMLIFPLRFLNSLYSNKVYPVVFRVFIKYIQMQSPRRTTVVRVNWNGKIVDSLHGFDSTASGISHVLELDGYLYLGSSLNNYLLRIKNPYEKNKTFGANWWW</sequence>
<dbReference type="InterPro" id="IPR018119">
    <property type="entry name" value="Strictosidine_synth_cons-reg"/>
</dbReference>
<name>B4G4W6_DROPE</name>
<dbReference type="SUPFAM" id="SSF63829">
    <property type="entry name" value="Calcium-dependent phosphotriesterase"/>
    <property type="match status" value="1"/>
</dbReference>
<dbReference type="GO" id="GO:0012505">
    <property type="term" value="C:endomembrane system"/>
    <property type="evidence" value="ECO:0007669"/>
    <property type="project" value="TreeGrafter"/>
</dbReference>
<dbReference type="EMBL" id="CH479179">
    <property type="protein sequence ID" value="EDW24632.1"/>
    <property type="molecule type" value="Genomic_DNA"/>
</dbReference>
<dbReference type="PANTHER" id="PTHR10426:SF88">
    <property type="entry name" value="ADIPOCYTE PLASMA MEMBRANE-ASSOCIATED PROTEIN HEMOMUCIN-RELATED"/>
    <property type="match status" value="1"/>
</dbReference>
<dbReference type="InterPro" id="IPR011042">
    <property type="entry name" value="6-blade_b-propeller_TolB-like"/>
</dbReference>
<reference evidence="5 6" key="1">
    <citation type="journal article" date="2007" name="Nature">
        <title>Evolution of genes and genomes on the Drosophila phylogeny.</title>
        <authorList>
            <consortium name="Drosophila 12 Genomes Consortium"/>
            <person name="Clark A.G."/>
            <person name="Eisen M.B."/>
            <person name="Smith D.R."/>
            <person name="Bergman C.M."/>
            <person name="Oliver B."/>
            <person name="Markow T.A."/>
            <person name="Kaufman T.C."/>
            <person name="Kellis M."/>
            <person name="Gelbart W."/>
            <person name="Iyer V.N."/>
            <person name="Pollard D.A."/>
            <person name="Sackton T.B."/>
            <person name="Larracuente A.M."/>
            <person name="Singh N.D."/>
            <person name="Abad J.P."/>
            <person name="Abt D.N."/>
            <person name="Adryan B."/>
            <person name="Aguade M."/>
            <person name="Akashi H."/>
            <person name="Anderson W.W."/>
            <person name="Aquadro C.F."/>
            <person name="Ardell D.H."/>
            <person name="Arguello R."/>
            <person name="Artieri C.G."/>
            <person name="Barbash D.A."/>
            <person name="Barker D."/>
            <person name="Barsanti P."/>
            <person name="Batterham P."/>
            <person name="Batzoglou S."/>
            <person name="Begun D."/>
            <person name="Bhutkar A."/>
            <person name="Blanco E."/>
            <person name="Bosak S.A."/>
            <person name="Bradley R.K."/>
            <person name="Brand A.D."/>
            <person name="Brent M.R."/>
            <person name="Brooks A.N."/>
            <person name="Brown R.H."/>
            <person name="Butlin R.K."/>
            <person name="Caggese C."/>
            <person name="Calvi B.R."/>
            <person name="Bernardo de Carvalho A."/>
            <person name="Caspi A."/>
            <person name="Castrezana S."/>
            <person name="Celniker S.E."/>
            <person name="Chang J.L."/>
            <person name="Chapple C."/>
            <person name="Chatterji S."/>
            <person name="Chinwalla A."/>
            <person name="Civetta A."/>
            <person name="Clifton S.W."/>
            <person name="Comeron J.M."/>
            <person name="Costello J.C."/>
            <person name="Coyne J.A."/>
            <person name="Daub J."/>
            <person name="David R.G."/>
            <person name="Delcher A.L."/>
            <person name="Delehaunty K."/>
            <person name="Do C.B."/>
            <person name="Ebling H."/>
            <person name="Edwards K."/>
            <person name="Eickbush T."/>
            <person name="Evans J.D."/>
            <person name="Filipski A."/>
            <person name="Findeiss S."/>
            <person name="Freyhult E."/>
            <person name="Fulton L."/>
            <person name="Fulton R."/>
            <person name="Garcia A.C."/>
            <person name="Gardiner A."/>
            <person name="Garfield D.A."/>
            <person name="Garvin B.E."/>
            <person name="Gibson G."/>
            <person name="Gilbert D."/>
            <person name="Gnerre S."/>
            <person name="Godfrey J."/>
            <person name="Good R."/>
            <person name="Gotea V."/>
            <person name="Gravely B."/>
            <person name="Greenberg A.J."/>
            <person name="Griffiths-Jones S."/>
            <person name="Gross S."/>
            <person name="Guigo R."/>
            <person name="Gustafson E.A."/>
            <person name="Haerty W."/>
            <person name="Hahn M.W."/>
            <person name="Halligan D.L."/>
            <person name="Halpern A.L."/>
            <person name="Halter G.M."/>
            <person name="Han M.V."/>
            <person name="Heger A."/>
            <person name="Hillier L."/>
            <person name="Hinrichs A.S."/>
            <person name="Holmes I."/>
            <person name="Hoskins R.A."/>
            <person name="Hubisz M.J."/>
            <person name="Hultmark D."/>
            <person name="Huntley M.A."/>
            <person name="Jaffe D.B."/>
            <person name="Jagadeeshan S."/>
            <person name="Jeck W.R."/>
            <person name="Johnson J."/>
            <person name="Jones C.D."/>
            <person name="Jordan W.C."/>
            <person name="Karpen G.H."/>
            <person name="Kataoka E."/>
            <person name="Keightley P.D."/>
            <person name="Kheradpour P."/>
            <person name="Kirkness E.F."/>
            <person name="Koerich L.B."/>
            <person name="Kristiansen K."/>
            <person name="Kudrna D."/>
            <person name="Kulathinal R.J."/>
            <person name="Kumar S."/>
            <person name="Kwok R."/>
            <person name="Lander E."/>
            <person name="Langley C.H."/>
            <person name="Lapoint R."/>
            <person name="Lazzaro B.P."/>
            <person name="Lee S.J."/>
            <person name="Levesque L."/>
            <person name="Li R."/>
            <person name="Lin C.F."/>
            <person name="Lin M.F."/>
            <person name="Lindblad-Toh K."/>
            <person name="Llopart A."/>
            <person name="Long M."/>
            <person name="Low L."/>
            <person name="Lozovsky E."/>
            <person name="Lu J."/>
            <person name="Luo M."/>
            <person name="Machado C.A."/>
            <person name="Makalowski W."/>
            <person name="Marzo M."/>
            <person name="Matsuda M."/>
            <person name="Matzkin L."/>
            <person name="McAllister B."/>
            <person name="McBride C.S."/>
            <person name="McKernan B."/>
            <person name="McKernan K."/>
            <person name="Mendez-Lago M."/>
            <person name="Minx P."/>
            <person name="Mollenhauer M.U."/>
            <person name="Montooth K."/>
            <person name="Mount S.M."/>
            <person name="Mu X."/>
            <person name="Myers E."/>
            <person name="Negre B."/>
            <person name="Newfeld S."/>
            <person name="Nielsen R."/>
            <person name="Noor M.A."/>
            <person name="O'Grady P."/>
            <person name="Pachter L."/>
            <person name="Papaceit M."/>
            <person name="Parisi M.J."/>
            <person name="Parisi M."/>
            <person name="Parts L."/>
            <person name="Pedersen J.S."/>
            <person name="Pesole G."/>
            <person name="Phillippy A.M."/>
            <person name="Ponting C.P."/>
            <person name="Pop M."/>
            <person name="Porcelli D."/>
            <person name="Powell J.R."/>
            <person name="Prohaska S."/>
            <person name="Pruitt K."/>
            <person name="Puig M."/>
            <person name="Quesneville H."/>
            <person name="Ram K.R."/>
            <person name="Rand D."/>
            <person name="Rasmussen M.D."/>
            <person name="Reed L.K."/>
            <person name="Reenan R."/>
            <person name="Reily A."/>
            <person name="Remington K.A."/>
            <person name="Rieger T.T."/>
            <person name="Ritchie M.G."/>
            <person name="Robin C."/>
            <person name="Rogers Y.H."/>
            <person name="Rohde C."/>
            <person name="Rozas J."/>
            <person name="Rubenfield M.J."/>
            <person name="Ruiz A."/>
            <person name="Russo S."/>
            <person name="Salzberg S.L."/>
            <person name="Sanchez-Gracia A."/>
            <person name="Saranga D.J."/>
            <person name="Sato H."/>
            <person name="Schaeffer S.W."/>
            <person name="Schatz M.C."/>
            <person name="Schlenke T."/>
            <person name="Schwartz R."/>
            <person name="Segarra C."/>
            <person name="Singh R.S."/>
            <person name="Sirot L."/>
            <person name="Sirota M."/>
            <person name="Sisneros N.B."/>
            <person name="Smith C.D."/>
            <person name="Smith T.F."/>
            <person name="Spieth J."/>
            <person name="Stage D.E."/>
            <person name="Stark A."/>
            <person name="Stephan W."/>
            <person name="Strausberg R.L."/>
            <person name="Strempel S."/>
            <person name="Sturgill D."/>
            <person name="Sutton G."/>
            <person name="Sutton G.G."/>
            <person name="Tao W."/>
            <person name="Teichmann S."/>
            <person name="Tobari Y.N."/>
            <person name="Tomimura Y."/>
            <person name="Tsolas J.M."/>
            <person name="Valente V.L."/>
            <person name="Venter E."/>
            <person name="Venter J.C."/>
            <person name="Vicario S."/>
            <person name="Vieira F.G."/>
            <person name="Vilella A.J."/>
            <person name="Villasante A."/>
            <person name="Walenz B."/>
            <person name="Wang J."/>
            <person name="Wasserman M."/>
            <person name="Watts T."/>
            <person name="Wilson D."/>
            <person name="Wilson R.K."/>
            <person name="Wing R.A."/>
            <person name="Wolfner M.F."/>
            <person name="Wong A."/>
            <person name="Wong G.K."/>
            <person name="Wu C.I."/>
            <person name="Wu G."/>
            <person name="Yamamoto D."/>
            <person name="Yang H.P."/>
            <person name="Yang S.P."/>
            <person name="Yorke J.A."/>
            <person name="Yoshida K."/>
            <person name="Zdobnov E."/>
            <person name="Zhang P."/>
            <person name="Zhang Y."/>
            <person name="Zimin A.V."/>
            <person name="Baldwin J."/>
            <person name="Abdouelleil A."/>
            <person name="Abdulkadir J."/>
            <person name="Abebe A."/>
            <person name="Abera B."/>
            <person name="Abreu J."/>
            <person name="Acer S.C."/>
            <person name="Aftuck L."/>
            <person name="Alexander A."/>
            <person name="An P."/>
            <person name="Anderson E."/>
            <person name="Anderson S."/>
            <person name="Arachi H."/>
            <person name="Azer M."/>
            <person name="Bachantsang P."/>
            <person name="Barry A."/>
            <person name="Bayul T."/>
            <person name="Berlin A."/>
            <person name="Bessette D."/>
            <person name="Bloom T."/>
            <person name="Blye J."/>
            <person name="Boguslavskiy L."/>
            <person name="Bonnet C."/>
            <person name="Boukhgalter B."/>
            <person name="Bourzgui I."/>
            <person name="Brown A."/>
            <person name="Cahill P."/>
            <person name="Channer S."/>
            <person name="Cheshatsang Y."/>
            <person name="Chuda L."/>
            <person name="Citroen M."/>
            <person name="Collymore A."/>
            <person name="Cooke P."/>
            <person name="Costello M."/>
            <person name="D'Aco K."/>
            <person name="Daza R."/>
            <person name="De Haan G."/>
            <person name="DeGray S."/>
            <person name="DeMaso C."/>
            <person name="Dhargay N."/>
            <person name="Dooley K."/>
            <person name="Dooley E."/>
            <person name="Doricent M."/>
            <person name="Dorje P."/>
            <person name="Dorjee K."/>
            <person name="Dupes A."/>
            <person name="Elong R."/>
            <person name="Falk J."/>
            <person name="Farina A."/>
            <person name="Faro S."/>
            <person name="Ferguson D."/>
            <person name="Fisher S."/>
            <person name="Foley C.D."/>
            <person name="Franke A."/>
            <person name="Friedrich D."/>
            <person name="Gadbois L."/>
            <person name="Gearin G."/>
            <person name="Gearin C.R."/>
            <person name="Giannoukos G."/>
            <person name="Goode T."/>
            <person name="Graham J."/>
            <person name="Grandbois E."/>
            <person name="Grewal S."/>
            <person name="Gyaltsen K."/>
            <person name="Hafez N."/>
            <person name="Hagos B."/>
            <person name="Hall J."/>
            <person name="Henson C."/>
            <person name="Hollinger A."/>
            <person name="Honan T."/>
            <person name="Huard M.D."/>
            <person name="Hughes L."/>
            <person name="Hurhula B."/>
            <person name="Husby M.E."/>
            <person name="Kamat A."/>
            <person name="Kanga B."/>
            <person name="Kashin S."/>
            <person name="Khazanovich D."/>
            <person name="Kisner P."/>
            <person name="Lance K."/>
            <person name="Lara M."/>
            <person name="Lee W."/>
            <person name="Lennon N."/>
            <person name="Letendre F."/>
            <person name="LeVine R."/>
            <person name="Lipovsky A."/>
            <person name="Liu X."/>
            <person name="Liu J."/>
            <person name="Liu S."/>
            <person name="Lokyitsang T."/>
            <person name="Lokyitsang Y."/>
            <person name="Lubonja R."/>
            <person name="Lui A."/>
            <person name="MacDonald P."/>
            <person name="Magnisalis V."/>
            <person name="Maru K."/>
            <person name="Matthews C."/>
            <person name="McCusker W."/>
            <person name="McDonough S."/>
            <person name="Mehta T."/>
            <person name="Meldrim J."/>
            <person name="Meneus L."/>
            <person name="Mihai O."/>
            <person name="Mihalev A."/>
            <person name="Mihova T."/>
            <person name="Mittelman R."/>
            <person name="Mlenga V."/>
            <person name="Montmayeur A."/>
            <person name="Mulrain L."/>
            <person name="Navidi A."/>
            <person name="Naylor J."/>
            <person name="Negash T."/>
            <person name="Nguyen T."/>
            <person name="Nguyen N."/>
            <person name="Nicol R."/>
            <person name="Norbu C."/>
            <person name="Norbu N."/>
            <person name="Novod N."/>
            <person name="O'Neill B."/>
            <person name="Osman S."/>
            <person name="Markiewicz E."/>
            <person name="Oyono O.L."/>
            <person name="Patti C."/>
            <person name="Phunkhang P."/>
            <person name="Pierre F."/>
            <person name="Priest M."/>
            <person name="Raghuraman S."/>
            <person name="Rege F."/>
            <person name="Reyes R."/>
            <person name="Rise C."/>
            <person name="Rogov P."/>
            <person name="Ross K."/>
            <person name="Ryan E."/>
            <person name="Settipalli S."/>
            <person name="Shea T."/>
            <person name="Sherpa N."/>
            <person name="Shi L."/>
            <person name="Shih D."/>
            <person name="Sparrow T."/>
            <person name="Spaulding J."/>
            <person name="Stalker J."/>
            <person name="Stange-Thomann N."/>
            <person name="Stavropoulos S."/>
            <person name="Stone C."/>
            <person name="Strader C."/>
            <person name="Tesfaye S."/>
            <person name="Thomson T."/>
            <person name="Thoulutsang Y."/>
            <person name="Thoulutsang D."/>
            <person name="Topham K."/>
            <person name="Topping I."/>
            <person name="Tsamla T."/>
            <person name="Vassiliev H."/>
            <person name="Vo A."/>
            <person name="Wangchuk T."/>
            <person name="Wangdi T."/>
            <person name="Weiand M."/>
            <person name="Wilkinson J."/>
            <person name="Wilson A."/>
            <person name="Yadav S."/>
            <person name="Young G."/>
            <person name="Yu Q."/>
            <person name="Zembek L."/>
            <person name="Zhong D."/>
            <person name="Zimmer A."/>
            <person name="Zwirko Z."/>
            <person name="Jaffe D.B."/>
            <person name="Alvarez P."/>
            <person name="Brockman W."/>
            <person name="Butler J."/>
            <person name="Chin C."/>
            <person name="Gnerre S."/>
            <person name="Grabherr M."/>
            <person name="Kleber M."/>
            <person name="Mauceli E."/>
            <person name="MacCallum I."/>
        </authorList>
    </citation>
    <scope>NUCLEOTIDE SEQUENCE [LARGE SCALE GENOMIC DNA]</scope>
    <source>
        <strain evidence="6">MSH-3 / Tucson 14011-0111.49</strain>
    </source>
</reference>
<accession>B4G4W6</accession>
<evidence type="ECO:0000259" key="4">
    <source>
        <dbReference type="Pfam" id="PF03088"/>
    </source>
</evidence>
<dbReference type="Pfam" id="PF20067">
    <property type="entry name" value="SSL_N"/>
    <property type="match status" value="1"/>
</dbReference>
<dbReference type="STRING" id="7234.B4G4W6"/>
<dbReference type="HOGENOM" id="CLU_023267_1_0_1"/>
<gene>
    <name evidence="5" type="primary">Dper\GL23284</name>
    <name evidence="5" type="ORF">Dper_GL23284</name>
</gene>
<evidence type="ECO:0000256" key="3">
    <source>
        <dbReference type="ARBA" id="ARBA00023180"/>
    </source>
</evidence>
<dbReference type="Gene3D" id="2.120.10.30">
    <property type="entry name" value="TolB, C-terminal domain"/>
    <property type="match status" value="1"/>
</dbReference>
<protein>
    <submittedName>
        <fullName evidence="5">GL23284</fullName>
    </submittedName>
</protein>
<dbReference type="OrthoDB" id="5307922at2759"/>
<dbReference type="AlphaFoldDB" id="B4G4W6"/>
<evidence type="ECO:0000313" key="5">
    <source>
        <dbReference type="EMBL" id="EDW24632.1"/>
    </source>
</evidence>
<organism evidence="6">
    <name type="scientific">Drosophila persimilis</name>
    <name type="common">Fruit fly</name>
    <dbReference type="NCBI Taxonomy" id="7234"/>
    <lineage>
        <taxon>Eukaryota</taxon>
        <taxon>Metazoa</taxon>
        <taxon>Ecdysozoa</taxon>
        <taxon>Arthropoda</taxon>
        <taxon>Hexapoda</taxon>
        <taxon>Insecta</taxon>
        <taxon>Pterygota</taxon>
        <taxon>Neoptera</taxon>
        <taxon>Endopterygota</taxon>
        <taxon>Diptera</taxon>
        <taxon>Brachycera</taxon>
        <taxon>Muscomorpha</taxon>
        <taxon>Ephydroidea</taxon>
        <taxon>Drosophilidae</taxon>
        <taxon>Drosophila</taxon>
        <taxon>Sophophora</taxon>
    </lineage>
</organism>
<dbReference type="Pfam" id="PF03088">
    <property type="entry name" value="Str_synth"/>
    <property type="match status" value="1"/>
</dbReference>
<dbReference type="PhylomeDB" id="B4G4W6"/>
<keyword evidence="3" id="KW-0325">Glycoprotein</keyword>